<feature type="transmembrane region" description="Helical" evidence="1">
    <location>
        <begin position="221"/>
        <end position="240"/>
    </location>
</feature>
<dbReference type="EMBL" id="CP006877">
    <property type="protein sequence ID" value="AJD43089.1"/>
    <property type="molecule type" value="Genomic_DNA"/>
</dbReference>
<accession>A0A0B4X4N7</accession>
<keyword evidence="1" id="KW-0812">Transmembrane</keyword>
<feature type="transmembrane region" description="Helical" evidence="1">
    <location>
        <begin position="356"/>
        <end position="381"/>
    </location>
</feature>
<dbReference type="Pfam" id="PF01757">
    <property type="entry name" value="Acyl_transf_3"/>
    <property type="match status" value="1"/>
</dbReference>
<dbReference type="GO" id="GO:0000271">
    <property type="term" value="P:polysaccharide biosynthetic process"/>
    <property type="evidence" value="ECO:0007669"/>
    <property type="project" value="TreeGrafter"/>
</dbReference>
<evidence type="ECO:0000259" key="2">
    <source>
        <dbReference type="Pfam" id="PF01757"/>
    </source>
</evidence>
<feature type="transmembrane region" description="Helical" evidence="1">
    <location>
        <begin position="321"/>
        <end position="344"/>
    </location>
</feature>
<feature type="transmembrane region" description="Helical" evidence="1">
    <location>
        <begin position="291"/>
        <end position="309"/>
    </location>
</feature>
<feature type="domain" description="Acyltransferase 3" evidence="2">
    <location>
        <begin position="9"/>
        <end position="374"/>
    </location>
</feature>
<evidence type="ECO:0000313" key="4">
    <source>
        <dbReference type="Proteomes" id="UP000031368"/>
    </source>
</evidence>
<dbReference type="HOGENOM" id="CLU_005679_1_3_5"/>
<dbReference type="AlphaFoldDB" id="A0A0B4X4N7"/>
<keyword evidence="3" id="KW-0808">Transferase</keyword>
<dbReference type="KEGG" id="rga:RGR602_CH03790"/>
<feature type="transmembrane region" description="Helical" evidence="1">
    <location>
        <begin position="181"/>
        <end position="201"/>
    </location>
</feature>
<evidence type="ECO:0000313" key="3">
    <source>
        <dbReference type="EMBL" id="AJD43089.1"/>
    </source>
</evidence>
<evidence type="ECO:0000256" key="1">
    <source>
        <dbReference type="SAM" id="Phobius"/>
    </source>
</evidence>
<organism evidence="3 4">
    <name type="scientific">Rhizobium gallicum bv. gallicum R602sp</name>
    <dbReference type="NCBI Taxonomy" id="1041138"/>
    <lineage>
        <taxon>Bacteria</taxon>
        <taxon>Pseudomonadati</taxon>
        <taxon>Pseudomonadota</taxon>
        <taxon>Alphaproteobacteria</taxon>
        <taxon>Hyphomicrobiales</taxon>
        <taxon>Rhizobiaceae</taxon>
        <taxon>Rhizobium/Agrobacterium group</taxon>
        <taxon>Rhizobium</taxon>
    </lineage>
</organism>
<dbReference type="RefSeq" id="WP_039846339.1">
    <property type="nucleotide sequence ID" value="NZ_CP006877.1"/>
</dbReference>
<feature type="transmembrane region" description="Helical" evidence="1">
    <location>
        <begin position="148"/>
        <end position="169"/>
    </location>
</feature>
<keyword evidence="4" id="KW-1185">Reference proteome</keyword>
<feature type="transmembrane region" description="Helical" evidence="1">
    <location>
        <begin position="252"/>
        <end position="271"/>
    </location>
</feature>
<keyword evidence="3" id="KW-0012">Acyltransferase</keyword>
<keyword evidence="1" id="KW-1133">Transmembrane helix</keyword>
<name>A0A0B4X4N7_9HYPH</name>
<dbReference type="InterPro" id="IPR002656">
    <property type="entry name" value="Acyl_transf_3_dom"/>
</dbReference>
<gene>
    <name evidence="3" type="ORF">RGR602_CH03790</name>
</gene>
<reference evidence="3 4" key="1">
    <citation type="submission" date="2013-11" db="EMBL/GenBank/DDBJ databases">
        <title>Complete genome sequence of Rhizobium gallicum bv. gallicum R602.</title>
        <authorList>
            <person name="Bustos P."/>
            <person name="Santamaria R.I."/>
            <person name="Lozano L."/>
            <person name="Acosta J.L."/>
            <person name="Ormeno-Orrillo E."/>
            <person name="Rogel M.A."/>
            <person name="Romero D."/>
            <person name="Cevallos M.A."/>
            <person name="Martinez-Romero E."/>
            <person name="Gonzalez V."/>
        </authorList>
    </citation>
    <scope>NUCLEOTIDE SEQUENCE [LARGE SCALE GENOMIC DNA]</scope>
    <source>
        <strain evidence="3 4">R602</strain>
    </source>
</reference>
<feature type="transmembrane region" description="Helical" evidence="1">
    <location>
        <begin position="90"/>
        <end position="111"/>
    </location>
</feature>
<sequence length="394" mass="43317">MEIDRRLAGADAMRAAACLLVLIHHLVLRVEINQVDPAARSALVIARFGNFGVAIFFVLSGYLLARPFWRALDEHRPLPGMKTYAIHRAARILPGYWVALTAGFVLSITLLGDPPTAELGMRYAAGFLLMSQWHWRTLFPVEGNGPLWSIPFEATCYVLLPAFMLALHYFSRALPRLSTRLVWLGAIATALVLHWLTVNALQPDHMQRGWQFGMAGGAKEWMPRYNPIGFFAIFALGILASGVETILSKRKVALFDVLACIAIAGSAAALVSSEGGPWEAYGWLGIPYSFPLFPIAIAAALVALARSLWLGNCLDSRAVRFTAKISFGIYIWQDPVISAVEALFPSAFGPISDNLLYGWLLWSLLAAALVFVIGSLSYIFIERPVLVKVHAVPR</sequence>
<dbReference type="GO" id="GO:0016747">
    <property type="term" value="F:acyltransferase activity, transferring groups other than amino-acyl groups"/>
    <property type="evidence" value="ECO:0007669"/>
    <property type="project" value="InterPro"/>
</dbReference>
<proteinExistence type="predicted"/>
<keyword evidence="1" id="KW-0472">Membrane</keyword>
<dbReference type="InterPro" id="IPR050879">
    <property type="entry name" value="Acyltransferase_3"/>
</dbReference>
<dbReference type="GO" id="GO:0016020">
    <property type="term" value="C:membrane"/>
    <property type="evidence" value="ECO:0007669"/>
    <property type="project" value="TreeGrafter"/>
</dbReference>
<dbReference type="Proteomes" id="UP000031368">
    <property type="component" value="Chromosome"/>
</dbReference>
<protein>
    <submittedName>
        <fullName evidence="3">Acyltransferase 3 protein</fullName>
    </submittedName>
</protein>
<feature type="transmembrane region" description="Helical" evidence="1">
    <location>
        <begin position="12"/>
        <end position="28"/>
    </location>
</feature>
<dbReference type="PANTHER" id="PTHR23028">
    <property type="entry name" value="ACETYLTRANSFERASE"/>
    <property type="match status" value="1"/>
</dbReference>
<feature type="transmembrane region" description="Helical" evidence="1">
    <location>
        <begin position="48"/>
        <end position="69"/>
    </location>
</feature>
<dbReference type="PANTHER" id="PTHR23028:SF53">
    <property type="entry name" value="ACYL_TRANSF_3 DOMAIN-CONTAINING PROTEIN"/>
    <property type="match status" value="1"/>
</dbReference>